<dbReference type="InterPro" id="IPR013783">
    <property type="entry name" value="Ig-like_fold"/>
</dbReference>
<dbReference type="SUPFAM" id="SSF48726">
    <property type="entry name" value="Immunoglobulin"/>
    <property type="match status" value="1"/>
</dbReference>
<feature type="domain" description="Ig-like" evidence="1">
    <location>
        <begin position="3"/>
        <end position="76"/>
    </location>
</feature>
<organism evidence="2 3">
    <name type="scientific">Dictyocaulus viviparus</name>
    <name type="common">Bovine lungworm</name>
    <dbReference type="NCBI Taxonomy" id="29172"/>
    <lineage>
        <taxon>Eukaryota</taxon>
        <taxon>Metazoa</taxon>
        <taxon>Ecdysozoa</taxon>
        <taxon>Nematoda</taxon>
        <taxon>Chromadorea</taxon>
        <taxon>Rhabditida</taxon>
        <taxon>Rhabditina</taxon>
        <taxon>Rhabditomorpha</taxon>
        <taxon>Strongyloidea</taxon>
        <taxon>Metastrongylidae</taxon>
        <taxon>Dictyocaulus</taxon>
    </lineage>
</organism>
<reference evidence="2 3" key="1">
    <citation type="submission" date="2013-11" db="EMBL/GenBank/DDBJ databases">
        <title>Draft genome of the bovine lungworm Dictyocaulus viviparus.</title>
        <authorList>
            <person name="Mitreva M."/>
        </authorList>
    </citation>
    <scope>NUCLEOTIDE SEQUENCE [LARGE SCALE GENOMIC DNA]</scope>
    <source>
        <strain evidence="2 3">HannoverDv2000</strain>
    </source>
</reference>
<dbReference type="PROSITE" id="PS50835">
    <property type="entry name" value="IG_LIKE"/>
    <property type="match status" value="1"/>
</dbReference>
<dbReference type="STRING" id="29172.A0A0D8XN50"/>
<evidence type="ECO:0000259" key="1">
    <source>
        <dbReference type="PROSITE" id="PS50835"/>
    </source>
</evidence>
<accession>A0A0D8XN50</accession>
<sequence>MPPTIVSDSMRDVVALVGQDVDFTCKVDSLGRHMIAFVRSSTPPSLISFDEKESDRGNYSCQVNANPLLSATGKLDVKAVFDEF</sequence>
<protein>
    <recommendedName>
        <fullName evidence="1">Ig-like domain-containing protein</fullName>
    </recommendedName>
</protein>
<gene>
    <name evidence="2" type="ORF">DICVIV_10193</name>
</gene>
<dbReference type="EMBL" id="KN716526">
    <property type="protein sequence ID" value="KJH43791.1"/>
    <property type="molecule type" value="Genomic_DNA"/>
</dbReference>
<dbReference type="Proteomes" id="UP000053766">
    <property type="component" value="Unassembled WGS sequence"/>
</dbReference>
<dbReference type="InterPro" id="IPR007110">
    <property type="entry name" value="Ig-like_dom"/>
</dbReference>
<name>A0A0D8XN50_DICVI</name>
<dbReference type="InterPro" id="IPR036179">
    <property type="entry name" value="Ig-like_dom_sf"/>
</dbReference>
<dbReference type="AlphaFoldDB" id="A0A0D8XN50"/>
<evidence type="ECO:0000313" key="3">
    <source>
        <dbReference type="Proteomes" id="UP000053766"/>
    </source>
</evidence>
<evidence type="ECO:0000313" key="2">
    <source>
        <dbReference type="EMBL" id="KJH43791.1"/>
    </source>
</evidence>
<proteinExistence type="predicted"/>
<dbReference type="Gene3D" id="2.60.40.10">
    <property type="entry name" value="Immunoglobulins"/>
    <property type="match status" value="1"/>
</dbReference>
<keyword evidence="3" id="KW-1185">Reference proteome</keyword>
<dbReference type="OrthoDB" id="10012075at2759"/>
<reference evidence="3" key="2">
    <citation type="journal article" date="2016" name="Sci. Rep.">
        <title>Dictyocaulus viviparus genome, variome and transcriptome elucidate lungworm biology and support future intervention.</title>
        <authorList>
            <person name="McNulty S.N."/>
            <person name="Strube C."/>
            <person name="Rosa B.A."/>
            <person name="Martin J.C."/>
            <person name="Tyagi R."/>
            <person name="Choi Y.J."/>
            <person name="Wang Q."/>
            <person name="Hallsworth Pepin K."/>
            <person name="Zhang X."/>
            <person name="Ozersky P."/>
            <person name="Wilson R.K."/>
            <person name="Sternberg P.W."/>
            <person name="Gasser R.B."/>
            <person name="Mitreva M."/>
        </authorList>
    </citation>
    <scope>NUCLEOTIDE SEQUENCE [LARGE SCALE GENOMIC DNA]</scope>
    <source>
        <strain evidence="3">HannoverDv2000</strain>
    </source>
</reference>